<dbReference type="AlphaFoldDB" id="A0A9W7ABT4"/>
<comment type="caution">
    <text evidence="1">The sequence shown here is derived from an EMBL/GenBank/DDBJ whole genome shotgun (WGS) entry which is preliminary data.</text>
</comment>
<reference evidence="2" key="1">
    <citation type="journal article" date="2023" name="Commun. Biol.">
        <title>Genome analysis of Parmales, the sister group of diatoms, reveals the evolutionary specialization of diatoms from phago-mixotrophs to photoautotrophs.</title>
        <authorList>
            <person name="Ban H."/>
            <person name="Sato S."/>
            <person name="Yoshikawa S."/>
            <person name="Yamada K."/>
            <person name="Nakamura Y."/>
            <person name="Ichinomiya M."/>
            <person name="Sato N."/>
            <person name="Blanc-Mathieu R."/>
            <person name="Endo H."/>
            <person name="Kuwata A."/>
            <person name="Ogata H."/>
        </authorList>
    </citation>
    <scope>NUCLEOTIDE SEQUENCE [LARGE SCALE GENOMIC DNA]</scope>
    <source>
        <strain evidence="2">NIES 3700</strain>
    </source>
</reference>
<accession>A0A9W7ABT4</accession>
<gene>
    <name evidence="1" type="ORF">TrLO_g12675</name>
</gene>
<dbReference type="Proteomes" id="UP001165122">
    <property type="component" value="Unassembled WGS sequence"/>
</dbReference>
<dbReference type="EMBL" id="BRXW01000547">
    <property type="protein sequence ID" value="GMH64930.1"/>
    <property type="molecule type" value="Genomic_DNA"/>
</dbReference>
<organism evidence="1 2">
    <name type="scientific">Triparma laevis f. longispina</name>
    <dbReference type="NCBI Taxonomy" id="1714387"/>
    <lineage>
        <taxon>Eukaryota</taxon>
        <taxon>Sar</taxon>
        <taxon>Stramenopiles</taxon>
        <taxon>Ochrophyta</taxon>
        <taxon>Bolidophyceae</taxon>
        <taxon>Parmales</taxon>
        <taxon>Triparmaceae</taxon>
        <taxon>Triparma</taxon>
    </lineage>
</organism>
<evidence type="ECO:0000313" key="2">
    <source>
        <dbReference type="Proteomes" id="UP001165122"/>
    </source>
</evidence>
<sequence>MKKEAARAVGKGLGGGLNAMQGVNAEALGKLMGGAGGAVNLERLNIGINFAQNFGIIVTLKWLPVDFK</sequence>
<protein>
    <submittedName>
        <fullName evidence="1">Uncharacterized protein</fullName>
    </submittedName>
</protein>
<proteinExistence type="predicted"/>
<name>A0A9W7ABT4_9STRA</name>
<evidence type="ECO:0000313" key="1">
    <source>
        <dbReference type="EMBL" id="GMH64930.1"/>
    </source>
</evidence>
<keyword evidence="2" id="KW-1185">Reference proteome</keyword>